<reference evidence="1 2" key="1">
    <citation type="journal article" date="2024" name="Commun. Biol.">
        <title>Comparative genomic analysis of thermophilic fungi reveals convergent evolutionary adaptations and gene losses.</title>
        <authorList>
            <person name="Steindorff A.S."/>
            <person name="Aguilar-Pontes M.V."/>
            <person name="Robinson A.J."/>
            <person name="Andreopoulos B."/>
            <person name="LaButti K."/>
            <person name="Kuo A."/>
            <person name="Mondo S."/>
            <person name="Riley R."/>
            <person name="Otillar R."/>
            <person name="Haridas S."/>
            <person name="Lipzen A."/>
            <person name="Grimwood J."/>
            <person name="Schmutz J."/>
            <person name="Clum A."/>
            <person name="Reid I.D."/>
            <person name="Moisan M.C."/>
            <person name="Butler G."/>
            <person name="Nguyen T.T.M."/>
            <person name="Dewar K."/>
            <person name="Conant G."/>
            <person name="Drula E."/>
            <person name="Henrissat B."/>
            <person name="Hansel C."/>
            <person name="Singer S."/>
            <person name="Hutchinson M.I."/>
            <person name="de Vries R.P."/>
            <person name="Natvig D.O."/>
            <person name="Powell A.J."/>
            <person name="Tsang A."/>
            <person name="Grigoriev I.V."/>
        </authorList>
    </citation>
    <scope>NUCLEOTIDE SEQUENCE [LARGE SCALE GENOMIC DNA]</scope>
    <source>
        <strain evidence="1 2">ATCC 24622</strain>
    </source>
</reference>
<dbReference type="InterPro" id="IPR013320">
    <property type="entry name" value="ConA-like_dom_sf"/>
</dbReference>
<organism evidence="1 2">
    <name type="scientific">Phialemonium thermophilum</name>
    <dbReference type="NCBI Taxonomy" id="223376"/>
    <lineage>
        <taxon>Eukaryota</taxon>
        <taxon>Fungi</taxon>
        <taxon>Dikarya</taxon>
        <taxon>Ascomycota</taxon>
        <taxon>Pezizomycotina</taxon>
        <taxon>Sordariomycetes</taxon>
        <taxon>Sordariomycetidae</taxon>
        <taxon>Cephalothecales</taxon>
        <taxon>Cephalothecaceae</taxon>
        <taxon>Phialemonium</taxon>
    </lineage>
</organism>
<keyword evidence="2" id="KW-1185">Reference proteome</keyword>
<sequence>MEFLSKDFNASNNSYPVNLVLQSRQAAEAGYDAQKTGNFARAELGFDPTASVHEYRFDLLPGRVAFYADGRKLADLAGDAVPSTAGHLVLQHWSNGNELWSGGPPRTDAVLAVSYVKAYFNSSLPSREEDWRRRCADAAAPRAVCAIPERTEANSSAGGFFFSQQPNMTNNQTVYGHSGAGGLRLWTSGWGAIAAAVLVGGWAGRLW</sequence>
<comment type="caution">
    <text evidence="1">The sequence shown here is derived from an EMBL/GenBank/DDBJ whole genome shotgun (WGS) entry which is preliminary data.</text>
</comment>
<protein>
    <recommendedName>
        <fullName evidence="3">GH16 domain-containing protein</fullName>
    </recommendedName>
</protein>
<dbReference type="EMBL" id="JAZHXJ010000395">
    <property type="protein sequence ID" value="KAL1862525.1"/>
    <property type="molecule type" value="Genomic_DNA"/>
</dbReference>
<dbReference type="PANTHER" id="PTHR38121:SF5">
    <property type="entry name" value="GH16 DOMAIN-CONTAINING PROTEIN"/>
    <property type="match status" value="1"/>
</dbReference>
<dbReference type="CDD" id="cd00413">
    <property type="entry name" value="Glyco_hydrolase_16"/>
    <property type="match status" value="1"/>
</dbReference>
<accession>A0ABR3WHT6</accession>
<evidence type="ECO:0000313" key="2">
    <source>
        <dbReference type="Proteomes" id="UP001586593"/>
    </source>
</evidence>
<evidence type="ECO:0000313" key="1">
    <source>
        <dbReference type="EMBL" id="KAL1862525.1"/>
    </source>
</evidence>
<dbReference type="PANTHER" id="PTHR38121">
    <property type="entry name" value="GH16 DOMAIN-CONTAINING PROTEIN"/>
    <property type="match status" value="1"/>
</dbReference>
<name>A0ABR3WHT6_9PEZI</name>
<dbReference type="SUPFAM" id="SSF49899">
    <property type="entry name" value="Concanavalin A-like lectins/glucanases"/>
    <property type="match status" value="1"/>
</dbReference>
<gene>
    <name evidence="1" type="ORF">VTK73DRAFT_6758</name>
</gene>
<dbReference type="Gene3D" id="2.60.120.200">
    <property type="match status" value="1"/>
</dbReference>
<proteinExistence type="predicted"/>
<evidence type="ECO:0008006" key="3">
    <source>
        <dbReference type="Google" id="ProtNLM"/>
    </source>
</evidence>
<dbReference type="Proteomes" id="UP001586593">
    <property type="component" value="Unassembled WGS sequence"/>
</dbReference>